<dbReference type="Pfam" id="PF03551">
    <property type="entry name" value="PadR"/>
    <property type="match status" value="1"/>
</dbReference>
<evidence type="ECO:0000259" key="1">
    <source>
        <dbReference type="Pfam" id="PF03551"/>
    </source>
</evidence>
<dbReference type="InterPro" id="IPR052509">
    <property type="entry name" value="Metal_resp_DNA-bind_regulator"/>
</dbReference>
<dbReference type="EMBL" id="MPJW01000132">
    <property type="protein sequence ID" value="OLU39571.1"/>
    <property type="molecule type" value="Genomic_DNA"/>
</dbReference>
<dbReference type="PANTHER" id="PTHR33169:SF14">
    <property type="entry name" value="TRANSCRIPTIONAL REGULATOR RV3488"/>
    <property type="match status" value="1"/>
</dbReference>
<keyword evidence="3" id="KW-1185">Reference proteome</keyword>
<comment type="caution">
    <text evidence="2">The sequence shown here is derived from an EMBL/GenBank/DDBJ whole genome shotgun (WGS) entry which is preliminary data.</text>
</comment>
<dbReference type="InterPro" id="IPR036390">
    <property type="entry name" value="WH_DNA-bd_sf"/>
</dbReference>
<proteinExistence type="predicted"/>
<dbReference type="OrthoDB" id="9808017at2"/>
<dbReference type="InterPro" id="IPR036388">
    <property type="entry name" value="WH-like_DNA-bd_sf"/>
</dbReference>
<dbReference type="PANTHER" id="PTHR33169">
    <property type="entry name" value="PADR-FAMILY TRANSCRIPTIONAL REGULATOR"/>
    <property type="match status" value="1"/>
</dbReference>
<gene>
    <name evidence="2" type="ORF">BO222_06420</name>
</gene>
<reference evidence="2 3" key="1">
    <citation type="submission" date="2016-11" db="EMBL/GenBank/DDBJ databases">
        <title>Description of two novel members of the family Erysipelotrichaceae: Ileibacterium lipovorans gen. nov., sp. nov. and Dubosiella newyorkensis, gen. nov., sp. nov.</title>
        <authorList>
            <person name="Cox L.M."/>
            <person name="Sohn J."/>
            <person name="Tyrrell K.L."/>
            <person name="Citron D.M."/>
            <person name="Lawson P.A."/>
            <person name="Patel N.B."/>
            <person name="Iizumi T."/>
            <person name="Perez-Perez G.I."/>
            <person name="Goldstein E.J."/>
            <person name="Blaser M.J."/>
        </authorList>
    </citation>
    <scope>NUCLEOTIDE SEQUENCE [LARGE SCALE GENOMIC DNA]</scope>
    <source>
        <strain evidence="2 3">NYU-BL-A3</strain>
    </source>
</reference>
<feature type="domain" description="Transcription regulator PadR N-terminal" evidence="1">
    <location>
        <begin position="19"/>
        <end position="91"/>
    </location>
</feature>
<organism evidence="2 3">
    <name type="scientific">Ileibacterium valens</name>
    <dbReference type="NCBI Taxonomy" id="1862668"/>
    <lineage>
        <taxon>Bacteria</taxon>
        <taxon>Bacillati</taxon>
        <taxon>Bacillota</taxon>
        <taxon>Erysipelotrichia</taxon>
        <taxon>Erysipelotrichales</taxon>
        <taxon>Erysipelotrichaceae</taxon>
        <taxon>Ileibacterium</taxon>
    </lineage>
</organism>
<dbReference type="RefSeq" id="WP_075819438.1">
    <property type="nucleotide sequence ID" value="NZ_CAJUTZ010000078.1"/>
</dbReference>
<dbReference type="InterPro" id="IPR005149">
    <property type="entry name" value="Tscrpt_reg_PadR_N"/>
</dbReference>
<name>A0A1U7NG34_9FIRM</name>
<sequence>MPKKDHSKKNAFFKLELLVLSALRRQDYYGYEISGIIREHTHGMFDIKDGVLYPLLYRLEQSGYISSFTRTVRNRKRVYYHLESKGISYLDQLIVEYQSRISIIDEFIQWSKQGIEADQPK</sequence>
<evidence type="ECO:0000313" key="2">
    <source>
        <dbReference type="EMBL" id="OLU39571.1"/>
    </source>
</evidence>
<evidence type="ECO:0000313" key="3">
    <source>
        <dbReference type="Proteomes" id="UP000186341"/>
    </source>
</evidence>
<dbReference type="AlphaFoldDB" id="A0A1U7NG34"/>
<accession>A0A1U7NG34</accession>
<dbReference type="SUPFAM" id="SSF46785">
    <property type="entry name" value="Winged helix' DNA-binding domain"/>
    <property type="match status" value="1"/>
</dbReference>
<dbReference type="Proteomes" id="UP000186341">
    <property type="component" value="Unassembled WGS sequence"/>
</dbReference>
<dbReference type="Gene3D" id="1.10.10.10">
    <property type="entry name" value="Winged helix-like DNA-binding domain superfamily/Winged helix DNA-binding domain"/>
    <property type="match status" value="1"/>
</dbReference>
<protein>
    <recommendedName>
        <fullName evidence="1">Transcription regulator PadR N-terminal domain-containing protein</fullName>
    </recommendedName>
</protein>
<dbReference type="GeneID" id="82202834"/>